<evidence type="ECO:0000313" key="3">
    <source>
        <dbReference type="Proteomes" id="UP000646548"/>
    </source>
</evidence>
<evidence type="ECO:0000313" key="2">
    <source>
        <dbReference type="EMBL" id="KAF6721126.1"/>
    </source>
</evidence>
<proteinExistence type="predicted"/>
<dbReference type="AlphaFoldDB" id="A0A834F500"/>
<name>A0A834F500_ORYME</name>
<comment type="caution">
    <text evidence="2">The sequence shown here is derived from an EMBL/GenBank/DDBJ whole genome shotgun (WGS) entry which is preliminary data.</text>
</comment>
<accession>A0A834F500</accession>
<dbReference type="EMBL" id="WKFB01000504">
    <property type="protein sequence ID" value="KAF6721126.1"/>
    <property type="molecule type" value="Genomic_DNA"/>
</dbReference>
<feature type="region of interest" description="Disordered" evidence="1">
    <location>
        <begin position="320"/>
        <end position="359"/>
    </location>
</feature>
<reference evidence="2" key="1">
    <citation type="journal article" name="BMC Genomics">
        <title>Long-read sequencing and de novo genome assembly of marine medaka (Oryzias melastigma).</title>
        <authorList>
            <person name="Liang P."/>
            <person name="Saqib H.S.A."/>
            <person name="Ni X."/>
            <person name="Shen Y."/>
        </authorList>
    </citation>
    <scope>NUCLEOTIDE SEQUENCE</scope>
    <source>
        <strain evidence="2">Bigg-433</strain>
    </source>
</reference>
<organism evidence="2 3">
    <name type="scientific">Oryzias melastigma</name>
    <name type="common">Marine medaka</name>
    <dbReference type="NCBI Taxonomy" id="30732"/>
    <lineage>
        <taxon>Eukaryota</taxon>
        <taxon>Metazoa</taxon>
        <taxon>Chordata</taxon>
        <taxon>Craniata</taxon>
        <taxon>Vertebrata</taxon>
        <taxon>Euteleostomi</taxon>
        <taxon>Actinopterygii</taxon>
        <taxon>Neopterygii</taxon>
        <taxon>Teleostei</taxon>
        <taxon>Neoteleostei</taxon>
        <taxon>Acanthomorphata</taxon>
        <taxon>Ovalentaria</taxon>
        <taxon>Atherinomorphae</taxon>
        <taxon>Beloniformes</taxon>
        <taxon>Adrianichthyidae</taxon>
        <taxon>Oryziinae</taxon>
        <taxon>Oryzias</taxon>
    </lineage>
</organism>
<feature type="compositionally biased region" description="Polar residues" evidence="1">
    <location>
        <begin position="334"/>
        <end position="347"/>
    </location>
</feature>
<gene>
    <name evidence="2" type="ORF">FQA47_003719</name>
</gene>
<protein>
    <submittedName>
        <fullName evidence="2">Uncharacterized protein</fullName>
    </submittedName>
</protein>
<sequence length="359" mass="39852">MLAKNQSTSGTQTQYDTLTMTRHCTRYHRPKLVPDVVPGPDMVPDAVLGPGEYRMWTCPRHMRSTGPKPVPDAVPGLKPVSHPVPDPNSYQTWYQSWTRIQMQYGAWTSPVLRCRLSRFLIQQIQQFEAGRGKNTNKIEERGRKIPARERIEAQKRKGLLRGVGGWVVEEGGDATGPDLHVRPLVHAHRRQEMQLLTLILLIFMGTELTQTCNATICYTMAPESHELRPRPLMAPAFIHPIIKAPPESCHPCASAASSYMSCRTCVRRRARAESVEAALLARTALAVMTGQAAKREMSLCAINKLSASLWAHLLTVTPPGDSRADMEQSEDGPSRSTNPPSRLTSSRLAFLVVPPPSSP</sequence>
<dbReference type="Proteomes" id="UP000646548">
    <property type="component" value="Unassembled WGS sequence"/>
</dbReference>
<evidence type="ECO:0000256" key="1">
    <source>
        <dbReference type="SAM" id="MobiDB-lite"/>
    </source>
</evidence>